<dbReference type="OrthoDB" id="9784844at2"/>
<dbReference type="PANTHER" id="PTHR40076:SF1">
    <property type="entry name" value="MEMBRANE PROTEIN"/>
    <property type="match status" value="1"/>
</dbReference>
<evidence type="ECO:0000313" key="1">
    <source>
        <dbReference type="EMBL" id="AKL95940.1"/>
    </source>
</evidence>
<evidence type="ECO:0000313" key="2">
    <source>
        <dbReference type="Proteomes" id="UP000035704"/>
    </source>
</evidence>
<dbReference type="InterPro" id="IPR010380">
    <property type="entry name" value="DUF975"/>
</dbReference>
<accession>A0A0D8IA07</accession>
<dbReference type="KEGG" id="cace:CACET_c24950"/>
<dbReference type="RefSeq" id="WP_044824786.1">
    <property type="nucleotide sequence ID" value="NZ_CP009687.1"/>
</dbReference>
<dbReference type="EMBL" id="CP009687">
    <property type="protein sequence ID" value="AKL95940.1"/>
    <property type="molecule type" value="Genomic_DNA"/>
</dbReference>
<proteinExistence type="predicted"/>
<protein>
    <submittedName>
        <fullName evidence="1">Uncharacterized protein</fullName>
    </submittedName>
</protein>
<dbReference type="PATRIC" id="fig|84022.5.peg.222"/>
<reference evidence="1 2" key="1">
    <citation type="submission" date="2014-10" db="EMBL/GenBank/DDBJ databases">
        <title>Genome sequence of Clostridium aceticum DSM 1496.</title>
        <authorList>
            <person name="Poehlein A."/>
            <person name="Schiel-Bengelsdorf B."/>
            <person name="Gottschalk G."/>
            <person name="Duerre P."/>
            <person name="Daniel R."/>
        </authorList>
    </citation>
    <scope>NUCLEOTIDE SEQUENCE [LARGE SCALE GENOMIC DNA]</scope>
    <source>
        <strain evidence="1 2">DSM 1496</strain>
    </source>
</reference>
<dbReference type="Proteomes" id="UP000035704">
    <property type="component" value="Chromosome"/>
</dbReference>
<sequence>MEGNNIFIEENFLLRQAARRQLKGNWGSVVLLCLIYSALSGLPMAIDNLGSIVSFLISGALTLGLVSCFIKLVRNGTFQFENLFDGFKNFFSALILQFLIGLFTFLWSLLLIVPGIIACYRYAMAFYILSDHPQMSAKAALDASKRMMIGYKWKLFCLHFSFIGWAFLAILTFGIGFLWLIPYMKASQANFYESLRRVSKI</sequence>
<name>A0A0D8IA07_9CLOT</name>
<keyword evidence="2" id="KW-1185">Reference proteome</keyword>
<dbReference type="Pfam" id="PF06161">
    <property type="entry name" value="DUF975"/>
    <property type="match status" value="1"/>
</dbReference>
<gene>
    <name evidence="1" type="ORF">CACET_c24950</name>
</gene>
<organism evidence="1 2">
    <name type="scientific">Clostridium aceticum</name>
    <dbReference type="NCBI Taxonomy" id="84022"/>
    <lineage>
        <taxon>Bacteria</taxon>
        <taxon>Bacillati</taxon>
        <taxon>Bacillota</taxon>
        <taxon>Clostridia</taxon>
        <taxon>Eubacteriales</taxon>
        <taxon>Clostridiaceae</taxon>
        <taxon>Clostridium</taxon>
    </lineage>
</organism>
<dbReference type="PANTHER" id="PTHR40076">
    <property type="entry name" value="MEMBRANE PROTEIN-RELATED"/>
    <property type="match status" value="1"/>
</dbReference>
<dbReference type="AlphaFoldDB" id="A0A0D8IA07"/>